<dbReference type="GO" id="GO:0000981">
    <property type="term" value="F:DNA-binding transcription factor activity, RNA polymerase II-specific"/>
    <property type="evidence" value="ECO:0007669"/>
    <property type="project" value="InterPro"/>
</dbReference>
<name>A0A8J8W3F7_9EURO</name>
<keyword evidence="1" id="KW-0479">Metal-binding</keyword>
<dbReference type="Proteomes" id="UP000631181">
    <property type="component" value="Unassembled WGS sequence"/>
</dbReference>
<evidence type="ECO:0000256" key="7">
    <source>
        <dbReference type="SAM" id="MobiDB-lite"/>
    </source>
</evidence>
<dbReference type="SUPFAM" id="SSF57701">
    <property type="entry name" value="Zn2/Cys6 DNA-binding domain"/>
    <property type="match status" value="1"/>
</dbReference>
<dbReference type="InterPro" id="IPR001138">
    <property type="entry name" value="Zn2Cys6_DnaBD"/>
</dbReference>
<evidence type="ECO:0000256" key="3">
    <source>
        <dbReference type="ARBA" id="ARBA00023015"/>
    </source>
</evidence>
<dbReference type="PANTHER" id="PTHR47660">
    <property type="entry name" value="TRANSCRIPTION FACTOR WITH C2H2 AND ZN(2)-CYS(6) DNA BINDING DOMAIN (EUROFUNG)-RELATED-RELATED"/>
    <property type="match status" value="1"/>
</dbReference>
<evidence type="ECO:0000256" key="2">
    <source>
        <dbReference type="ARBA" id="ARBA00022833"/>
    </source>
</evidence>
<protein>
    <submittedName>
        <fullName evidence="9">Fungal Zn(2)-Cys(6) binuclear cluster domain-containing protein</fullName>
    </submittedName>
</protein>
<keyword evidence="3" id="KW-0805">Transcription regulation</keyword>
<proteinExistence type="predicted"/>
<dbReference type="PROSITE" id="PS00463">
    <property type="entry name" value="ZN2_CY6_FUNGAL_1"/>
    <property type="match status" value="1"/>
</dbReference>
<reference evidence="9" key="1">
    <citation type="journal article" date="2020" name="Front. Microbiol.">
        <title>Gene regulatory networks of Penicillium echinulatum 2HH and Penicillium oxalicum 114-2 inferred by a computational biology approach.</title>
        <authorList>
            <person name="Lenz A.R."/>
            <person name="Galan-Vasquez E."/>
            <person name="Balbinot E."/>
            <person name="De Abreu F.P."/>
            <person name="De Oliveira N.S."/>
            <person name="Da Rosa L.O."/>
            <person name="De Avila E Silva S."/>
            <person name="Camassola M."/>
            <person name="Dillon A.J.P."/>
            <person name="Perez-Rueda E."/>
        </authorList>
    </citation>
    <scope>NUCLEOTIDE SEQUENCE</scope>
    <source>
        <strain evidence="9">S1M29</strain>
    </source>
</reference>
<gene>
    <name evidence="9" type="ORF">PECM_004360</name>
</gene>
<dbReference type="EMBL" id="WIWV01000028">
    <property type="protein sequence ID" value="KAF7717368.1"/>
    <property type="molecule type" value="Genomic_DNA"/>
</dbReference>
<feature type="compositionally biased region" description="Polar residues" evidence="7">
    <location>
        <begin position="1"/>
        <end position="21"/>
    </location>
</feature>
<keyword evidence="4" id="KW-0238">DNA-binding</keyword>
<keyword evidence="10" id="KW-1185">Reference proteome</keyword>
<keyword evidence="2" id="KW-0862">Zinc</keyword>
<dbReference type="GO" id="GO:0008270">
    <property type="term" value="F:zinc ion binding"/>
    <property type="evidence" value="ECO:0007669"/>
    <property type="project" value="InterPro"/>
</dbReference>
<evidence type="ECO:0000256" key="4">
    <source>
        <dbReference type="ARBA" id="ARBA00023125"/>
    </source>
</evidence>
<dbReference type="GO" id="GO:0003677">
    <property type="term" value="F:DNA binding"/>
    <property type="evidence" value="ECO:0007669"/>
    <property type="project" value="UniProtKB-KW"/>
</dbReference>
<dbReference type="InterPro" id="IPR036864">
    <property type="entry name" value="Zn2-C6_fun-type_DNA-bd_sf"/>
</dbReference>
<dbReference type="AlphaFoldDB" id="A0A8J8W3F7"/>
<dbReference type="PANTHER" id="PTHR47660:SF3">
    <property type="entry name" value="FINGER DOMAIN PROTEIN, PUTATIVE (AFU_ORTHOLOGUE AFUA_4G03310)-RELATED"/>
    <property type="match status" value="1"/>
</dbReference>
<evidence type="ECO:0000259" key="8">
    <source>
        <dbReference type="PROSITE" id="PS50048"/>
    </source>
</evidence>
<dbReference type="SMART" id="SM00066">
    <property type="entry name" value="GAL4"/>
    <property type="match status" value="1"/>
</dbReference>
<keyword evidence="6" id="KW-0539">Nucleus</keyword>
<evidence type="ECO:0000313" key="9">
    <source>
        <dbReference type="EMBL" id="KAF7717368.1"/>
    </source>
</evidence>
<evidence type="ECO:0000256" key="1">
    <source>
        <dbReference type="ARBA" id="ARBA00022723"/>
    </source>
</evidence>
<evidence type="ECO:0000256" key="5">
    <source>
        <dbReference type="ARBA" id="ARBA00023163"/>
    </source>
</evidence>
<dbReference type="CDD" id="cd00067">
    <property type="entry name" value="GAL4"/>
    <property type="match status" value="1"/>
</dbReference>
<evidence type="ECO:0000313" key="10">
    <source>
        <dbReference type="Proteomes" id="UP000631181"/>
    </source>
</evidence>
<comment type="caution">
    <text evidence="9">The sequence shown here is derived from an EMBL/GenBank/DDBJ whole genome shotgun (WGS) entry which is preliminary data.</text>
</comment>
<evidence type="ECO:0000256" key="6">
    <source>
        <dbReference type="ARBA" id="ARBA00023242"/>
    </source>
</evidence>
<feature type="domain" description="Zn(2)-C6 fungal-type" evidence="8">
    <location>
        <begin position="13"/>
        <end position="42"/>
    </location>
</feature>
<sequence length="396" mass="45109">MKTSRYSSSRQKSCDRCSSSKAKCDRRTPCKRCAKRGLPCVYTIPPSDPRKRPDEHLLHGRVAEETDRVHHRPSECSERGRVSIAFETNDARETSLTLDQLELICPIDVEDISNRWLRPYIPGPDQVIKAYPAVVANYIWRILNSYAASACRGRGTLPFTHAALLASQAPNLPMATCLSLIRIAENPLSGTESVAAHVLQREMESIVSARESFDEVALLSAYQAYLVYTLVLFFQLKQGTSAFFRQAMMHLQELACMTCRQGLVCTAERLHLRPTWEEWIVAESKRRTLYIMYLLDSVLSAQESLPTFLATELRGLPAPSSKLLWHARTRSQWEKEYNLFLTEWTSSFFAIDELWPIPGGASEADITIRKDRTNRWLENLDEYGVMFFAVTSYTHG</sequence>
<keyword evidence="5" id="KW-0804">Transcription</keyword>
<organism evidence="9 10">
    <name type="scientific">Penicillium ucsense</name>
    <dbReference type="NCBI Taxonomy" id="2839758"/>
    <lineage>
        <taxon>Eukaryota</taxon>
        <taxon>Fungi</taxon>
        <taxon>Dikarya</taxon>
        <taxon>Ascomycota</taxon>
        <taxon>Pezizomycotina</taxon>
        <taxon>Eurotiomycetes</taxon>
        <taxon>Eurotiomycetidae</taxon>
        <taxon>Eurotiales</taxon>
        <taxon>Aspergillaceae</taxon>
        <taxon>Penicillium</taxon>
    </lineage>
</organism>
<dbReference type="OrthoDB" id="2441642at2759"/>
<accession>A0A8J8W3F7</accession>
<feature type="region of interest" description="Disordered" evidence="7">
    <location>
        <begin position="1"/>
        <end position="23"/>
    </location>
</feature>
<dbReference type="Gene3D" id="4.10.240.10">
    <property type="entry name" value="Zn(2)-C6 fungal-type DNA-binding domain"/>
    <property type="match status" value="1"/>
</dbReference>
<dbReference type="PROSITE" id="PS50048">
    <property type="entry name" value="ZN2_CY6_FUNGAL_2"/>
    <property type="match status" value="1"/>
</dbReference>
<dbReference type="Pfam" id="PF00172">
    <property type="entry name" value="Zn_clus"/>
    <property type="match status" value="1"/>
</dbReference>